<feature type="compositionally biased region" description="Acidic residues" evidence="1">
    <location>
        <begin position="254"/>
        <end position="281"/>
    </location>
</feature>
<dbReference type="EMBL" id="MK500391">
    <property type="protein sequence ID" value="QBK88530.1"/>
    <property type="molecule type" value="Genomic_DNA"/>
</dbReference>
<name>A0A481YZW1_9VIRU</name>
<evidence type="ECO:0000313" key="2">
    <source>
        <dbReference type="EMBL" id="QBK88530.1"/>
    </source>
</evidence>
<accession>A0A481YZW1</accession>
<organism evidence="2">
    <name type="scientific">Mimivirus LCMiAC01</name>
    <dbReference type="NCBI Taxonomy" id="2506608"/>
    <lineage>
        <taxon>Viruses</taxon>
        <taxon>Varidnaviria</taxon>
        <taxon>Bamfordvirae</taxon>
        <taxon>Nucleocytoviricota</taxon>
        <taxon>Megaviricetes</taxon>
        <taxon>Imitervirales</taxon>
        <taxon>Mimiviridae</taxon>
        <taxon>Klosneuvirinae</taxon>
    </lineage>
</organism>
<feature type="region of interest" description="Disordered" evidence="1">
    <location>
        <begin position="214"/>
        <end position="281"/>
    </location>
</feature>
<dbReference type="SUPFAM" id="SSF52540">
    <property type="entry name" value="P-loop containing nucleoside triphosphate hydrolases"/>
    <property type="match status" value="1"/>
</dbReference>
<reference evidence="2" key="1">
    <citation type="journal article" date="2019" name="MBio">
        <title>Virus Genomes from Deep Sea Sediments Expand the Ocean Megavirome and Support Independent Origins of Viral Gigantism.</title>
        <authorList>
            <person name="Backstrom D."/>
            <person name="Yutin N."/>
            <person name="Jorgensen S.L."/>
            <person name="Dharamshi J."/>
            <person name="Homa F."/>
            <person name="Zaremba-Niedwiedzka K."/>
            <person name="Spang A."/>
            <person name="Wolf Y.I."/>
            <person name="Koonin E.V."/>
            <person name="Ettema T.J."/>
        </authorList>
    </citation>
    <scope>NUCLEOTIDE SEQUENCE</scope>
</reference>
<dbReference type="InterPro" id="IPR027417">
    <property type="entry name" value="P-loop_NTPase"/>
</dbReference>
<protein>
    <submittedName>
        <fullName evidence="2">AAA domain protein</fullName>
    </submittedName>
</protein>
<sequence length="281" mass="32762">MNVVEAYIKFKGQLIIFISGLSGCGKIAIAKKISNNFKIHLIEQFNYYKKNYDQKITLPNGTTIINLYTDDAFDWDRLNDDINKVKHEGVVVTGVSLTNKIITKPDHHIHLSMSKQICLERRRKYIRTNKEKYPDEFKQIDTTIEKFKMNRLYTYYLDSIKKSKINEFLKTNIMSIEDMWDKVWDILIHKHISKYLGWFNEKQYTTWKKKYPSPLKPVKSDTITPEPKIVSSDEDIDETDIDATDVTDVTDATDMTDDNDAIDGTDDDTDDNTDDDTNNDT</sequence>
<dbReference type="Gene3D" id="3.40.50.300">
    <property type="entry name" value="P-loop containing nucleotide triphosphate hydrolases"/>
    <property type="match status" value="1"/>
</dbReference>
<evidence type="ECO:0000256" key="1">
    <source>
        <dbReference type="SAM" id="MobiDB-lite"/>
    </source>
</evidence>
<proteinExistence type="predicted"/>
<gene>
    <name evidence="2" type="ORF">LCMiAC01_02070</name>
</gene>
<feature type="compositionally biased region" description="Acidic residues" evidence="1">
    <location>
        <begin position="232"/>
        <end position="245"/>
    </location>
</feature>